<proteinExistence type="predicted"/>
<evidence type="ECO:0000313" key="7">
    <source>
        <dbReference type="Proteomes" id="UP000307440"/>
    </source>
</evidence>
<keyword evidence="4" id="KW-0812">Transmembrane</keyword>
<feature type="transmembrane region" description="Helical" evidence="4">
    <location>
        <begin position="133"/>
        <end position="153"/>
    </location>
</feature>
<feature type="region of interest" description="Disordered" evidence="3">
    <location>
        <begin position="252"/>
        <end position="349"/>
    </location>
</feature>
<sequence length="414" mass="44615">MATPDGQQHPLGMPEPQHHGGSTQQLAAAGNGGSVPSSPSQPRILVDDVRALSAVGSQGSQQQQHAPPATITTMPPEHITAPESYIQPTKADRVADNTFIAATLVLASLIWLMALISQAVVTVQTNNLTVRTAWFALILQLLLIILTTTLLLTTYLPPYHIQLSTLSSLVLVFAILTTDANIYQSPLLTAHTAAQRALSAAWLITALINLLWIFYFTSPPQSPIVHAVHSIPPLTAQKRYSQHVEAGAQSRTSGFFATNPRVPPHAPTSPTARQSTLGPSRVQSGLVMPAAPPAPGNLADAMSLSDLGSEAGRRKSGWGSMYTDREPGAPPASAPQEANPPPLPTPDETSKVYTRAEAMFTYNAEASDPNELSFKKGEILVVLDRSGKWWEARRSDGKTGMLVLVFIRRRRNWY</sequence>
<organism evidence="6 7">
    <name type="scientific">Coprinopsis marcescibilis</name>
    <name type="common">Agaric fungus</name>
    <name type="synonym">Psathyrella marcescibilis</name>
    <dbReference type="NCBI Taxonomy" id="230819"/>
    <lineage>
        <taxon>Eukaryota</taxon>
        <taxon>Fungi</taxon>
        <taxon>Dikarya</taxon>
        <taxon>Basidiomycota</taxon>
        <taxon>Agaricomycotina</taxon>
        <taxon>Agaricomycetes</taxon>
        <taxon>Agaricomycetidae</taxon>
        <taxon>Agaricales</taxon>
        <taxon>Agaricineae</taxon>
        <taxon>Psathyrellaceae</taxon>
        <taxon>Coprinopsis</taxon>
    </lineage>
</organism>
<dbReference type="InterPro" id="IPR001452">
    <property type="entry name" value="SH3_domain"/>
</dbReference>
<reference evidence="6 7" key="1">
    <citation type="journal article" date="2019" name="Nat. Ecol. Evol.">
        <title>Megaphylogeny resolves global patterns of mushroom evolution.</title>
        <authorList>
            <person name="Varga T."/>
            <person name="Krizsan K."/>
            <person name="Foldi C."/>
            <person name="Dima B."/>
            <person name="Sanchez-Garcia M."/>
            <person name="Sanchez-Ramirez S."/>
            <person name="Szollosi G.J."/>
            <person name="Szarkandi J.G."/>
            <person name="Papp V."/>
            <person name="Albert L."/>
            <person name="Andreopoulos W."/>
            <person name="Angelini C."/>
            <person name="Antonin V."/>
            <person name="Barry K.W."/>
            <person name="Bougher N.L."/>
            <person name="Buchanan P."/>
            <person name="Buyck B."/>
            <person name="Bense V."/>
            <person name="Catcheside P."/>
            <person name="Chovatia M."/>
            <person name="Cooper J."/>
            <person name="Damon W."/>
            <person name="Desjardin D."/>
            <person name="Finy P."/>
            <person name="Geml J."/>
            <person name="Haridas S."/>
            <person name="Hughes K."/>
            <person name="Justo A."/>
            <person name="Karasinski D."/>
            <person name="Kautmanova I."/>
            <person name="Kiss B."/>
            <person name="Kocsube S."/>
            <person name="Kotiranta H."/>
            <person name="LaButti K.M."/>
            <person name="Lechner B.E."/>
            <person name="Liimatainen K."/>
            <person name="Lipzen A."/>
            <person name="Lukacs Z."/>
            <person name="Mihaltcheva S."/>
            <person name="Morgado L.N."/>
            <person name="Niskanen T."/>
            <person name="Noordeloos M.E."/>
            <person name="Ohm R.A."/>
            <person name="Ortiz-Santana B."/>
            <person name="Ovrebo C."/>
            <person name="Racz N."/>
            <person name="Riley R."/>
            <person name="Savchenko A."/>
            <person name="Shiryaev A."/>
            <person name="Soop K."/>
            <person name="Spirin V."/>
            <person name="Szebenyi C."/>
            <person name="Tomsovsky M."/>
            <person name="Tulloss R.E."/>
            <person name="Uehling J."/>
            <person name="Grigoriev I.V."/>
            <person name="Vagvolgyi C."/>
            <person name="Papp T."/>
            <person name="Martin F.M."/>
            <person name="Miettinen O."/>
            <person name="Hibbett D.S."/>
            <person name="Nagy L.G."/>
        </authorList>
    </citation>
    <scope>NUCLEOTIDE SEQUENCE [LARGE SCALE GENOMIC DNA]</scope>
    <source>
        <strain evidence="6 7">CBS 121175</strain>
    </source>
</reference>
<dbReference type="SMART" id="SM00326">
    <property type="entry name" value="SH3"/>
    <property type="match status" value="1"/>
</dbReference>
<dbReference type="Proteomes" id="UP000307440">
    <property type="component" value="Unassembled WGS sequence"/>
</dbReference>
<accession>A0A5C3L443</accession>
<dbReference type="InterPro" id="IPR036028">
    <property type="entry name" value="SH3-like_dom_sf"/>
</dbReference>
<dbReference type="STRING" id="230819.A0A5C3L443"/>
<protein>
    <recommendedName>
        <fullName evidence="5">SH3 domain-containing protein</fullName>
    </recommendedName>
</protein>
<keyword evidence="7" id="KW-1185">Reference proteome</keyword>
<evidence type="ECO:0000256" key="1">
    <source>
        <dbReference type="ARBA" id="ARBA00022443"/>
    </source>
</evidence>
<feature type="domain" description="SH3" evidence="5">
    <location>
        <begin position="351"/>
        <end position="412"/>
    </location>
</feature>
<dbReference type="SUPFAM" id="SSF50044">
    <property type="entry name" value="SH3-domain"/>
    <property type="match status" value="1"/>
</dbReference>
<keyword evidence="4" id="KW-0472">Membrane</keyword>
<feature type="transmembrane region" description="Helical" evidence="4">
    <location>
        <begin position="99"/>
        <end position="121"/>
    </location>
</feature>
<feature type="compositionally biased region" description="Pro residues" evidence="3">
    <location>
        <begin position="328"/>
        <end position="345"/>
    </location>
</feature>
<gene>
    <name evidence="6" type="ORF">FA15DRAFT_654082</name>
</gene>
<evidence type="ECO:0000313" key="6">
    <source>
        <dbReference type="EMBL" id="TFK26906.1"/>
    </source>
</evidence>
<evidence type="ECO:0000256" key="2">
    <source>
        <dbReference type="PROSITE-ProRule" id="PRU00192"/>
    </source>
</evidence>
<evidence type="ECO:0000256" key="4">
    <source>
        <dbReference type="SAM" id="Phobius"/>
    </source>
</evidence>
<evidence type="ECO:0000256" key="3">
    <source>
        <dbReference type="SAM" id="MobiDB-lite"/>
    </source>
</evidence>
<name>A0A5C3L443_COPMA</name>
<feature type="transmembrane region" description="Helical" evidence="4">
    <location>
        <begin position="197"/>
        <end position="216"/>
    </location>
</feature>
<feature type="region of interest" description="Disordered" evidence="3">
    <location>
        <begin position="56"/>
        <end position="76"/>
    </location>
</feature>
<evidence type="ECO:0000259" key="5">
    <source>
        <dbReference type="PROSITE" id="PS50002"/>
    </source>
</evidence>
<dbReference type="Gene3D" id="2.30.30.40">
    <property type="entry name" value="SH3 Domains"/>
    <property type="match status" value="1"/>
</dbReference>
<feature type="region of interest" description="Disordered" evidence="3">
    <location>
        <begin position="1"/>
        <end position="42"/>
    </location>
</feature>
<dbReference type="Pfam" id="PF00018">
    <property type="entry name" value="SH3_1"/>
    <property type="match status" value="1"/>
</dbReference>
<dbReference type="AlphaFoldDB" id="A0A5C3L443"/>
<feature type="transmembrane region" description="Helical" evidence="4">
    <location>
        <begin position="159"/>
        <end position="176"/>
    </location>
</feature>
<feature type="compositionally biased region" description="Polar residues" evidence="3">
    <location>
        <begin position="268"/>
        <end position="283"/>
    </location>
</feature>
<dbReference type="PROSITE" id="PS50002">
    <property type="entry name" value="SH3"/>
    <property type="match status" value="1"/>
</dbReference>
<keyword evidence="4" id="KW-1133">Transmembrane helix</keyword>
<dbReference type="EMBL" id="ML210170">
    <property type="protein sequence ID" value="TFK26906.1"/>
    <property type="molecule type" value="Genomic_DNA"/>
</dbReference>
<keyword evidence="1 2" id="KW-0728">SH3 domain</keyword>
<dbReference type="OrthoDB" id="5983572at2759"/>